<dbReference type="PANTHER" id="PTHR32552:SF81">
    <property type="entry name" value="TONB-DEPENDENT OUTER MEMBRANE RECEPTOR"/>
    <property type="match status" value="1"/>
</dbReference>
<comment type="subcellular location">
    <subcellularLocation>
        <location evidence="1 11">Cell outer membrane</location>
        <topology evidence="1 11">Multi-pass membrane protein</topology>
    </subcellularLocation>
</comment>
<comment type="similarity">
    <text evidence="11 12">Belongs to the TonB-dependent receptor family.</text>
</comment>
<dbReference type="CDD" id="cd01347">
    <property type="entry name" value="ligand_gated_channel"/>
    <property type="match status" value="1"/>
</dbReference>
<evidence type="ECO:0000256" key="13">
    <source>
        <dbReference type="SAM" id="SignalP"/>
    </source>
</evidence>
<dbReference type="PANTHER" id="PTHR32552">
    <property type="entry name" value="FERRICHROME IRON RECEPTOR-RELATED"/>
    <property type="match status" value="1"/>
</dbReference>
<evidence type="ECO:0000256" key="9">
    <source>
        <dbReference type="ARBA" id="ARBA00023136"/>
    </source>
</evidence>
<dbReference type="InterPro" id="IPR036942">
    <property type="entry name" value="Beta-barrel_TonB_sf"/>
</dbReference>
<dbReference type="InterPro" id="IPR039426">
    <property type="entry name" value="TonB-dep_rcpt-like"/>
</dbReference>
<feature type="domain" description="TonB-dependent receptor-like beta-barrel" evidence="14">
    <location>
        <begin position="290"/>
        <end position="716"/>
    </location>
</feature>
<dbReference type="Pfam" id="PF07715">
    <property type="entry name" value="Plug"/>
    <property type="match status" value="1"/>
</dbReference>
<keyword evidence="2 11" id="KW-0813">Transport</keyword>
<keyword evidence="6" id="KW-0408">Iron</keyword>
<accession>A0A7W7F5I7</accession>
<dbReference type="EMBL" id="JACHNZ010000009">
    <property type="protein sequence ID" value="MBB4631460.1"/>
    <property type="molecule type" value="Genomic_DNA"/>
</dbReference>
<reference evidence="16 17" key="1">
    <citation type="submission" date="2020-08" db="EMBL/GenBank/DDBJ databases">
        <title>Genomic Encyclopedia of Type Strains, Phase IV (KMG-IV): sequencing the most valuable type-strain genomes for metagenomic binning, comparative biology and taxonomic classification.</title>
        <authorList>
            <person name="Goeker M."/>
        </authorList>
    </citation>
    <scope>NUCLEOTIDE SEQUENCE [LARGE SCALE GENOMIC DNA]</scope>
    <source>
        <strain evidence="16 17">DSM 17328</strain>
    </source>
</reference>
<evidence type="ECO:0000256" key="11">
    <source>
        <dbReference type="PROSITE-ProRule" id="PRU01360"/>
    </source>
</evidence>
<keyword evidence="16" id="KW-0675">Receptor</keyword>
<dbReference type="AlphaFoldDB" id="A0A7W7F5I7"/>
<keyword evidence="3 11" id="KW-1134">Transmembrane beta strand</keyword>
<evidence type="ECO:0000313" key="17">
    <source>
        <dbReference type="Proteomes" id="UP000566324"/>
    </source>
</evidence>
<name>A0A7W7F5I7_9SPHN</name>
<evidence type="ECO:0000256" key="5">
    <source>
        <dbReference type="ARBA" id="ARBA00022692"/>
    </source>
</evidence>
<evidence type="ECO:0000256" key="1">
    <source>
        <dbReference type="ARBA" id="ARBA00004571"/>
    </source>
</evidence>
<feature type="signal peptide" evidence="13">
    <location>
        <begin position="1"/>
        <end position="26"/>
    </location>
</feature>
<keyword evidence="10 11" id="KW-0998">Cell outer membrane</keyword>
<protein>
    <submittedName>
        <fullName evidence="16">Iron complex outermembrane receptor protein</fullName>
    </submittedName>
</protein>
<evidence type="ECO:0000256" key="7">
    <source>
        <dbReference type="ARBA" id="ARBA00023065"/>
    </source>
</evidence>
<dbReference type="GO" id="GO:0009279">
    <property type="term" value="C:cell outer membrane"/>
    <property type="evidence" value="ECO:0007669"/>
    <property type="project" value="UniProtKB-SubCell"/>
</dbReference>
<dbReference type="SUPFAM" id="SSF56935">
    <property type="entry name" value="Porins"/>
    <property type="match status" value="1"/>
</dbReference>
<keyword evidence="13" id="KW-0732">Signal</keyword>
<dbReference type="InterPro" id="IPR012910">
    <property type="entry name" value="Plug_dom"/>
</dbReference>
<dbReference type="InterPro" id="IPR000531">
    <property type="entry name" value="Beta-barrel_TonB"/>
</dbReference>
<dbReference type="GO" id="GO:0006826">
    <property type="term" value="P:iron ion transport"/>
    <property type="evidence" value="ECO:0007669"/>
    <property type="project" value="UniProtKB-KW"/>
</dbReference>
<dbReference type="PROSITE" id="PS52016">
    <property type="entry name" value="TONB_DEPENDENT_REC_3"/>
    <property type="match status" value="1"/>
</dbReference>
<evidence type="ECO:0000256" key="2">
    <source>
        <dbReference type="ARBA" id="ARBA00022448"/>
    </source>
</evidence>
<evidence type="ECO:0000256" key="6">
    <source>
        <dbReference type="ARBA" id="ARBA00023004"/>
    </source>
</evidence>
<sequence>MRRNSCVFAFGVGLLATASFSGMAWAQQAADTDGADAAQGAEIVITATRQNTSLADTAAAVSAISSQDLGPGGIQDIGDLQSSVPNVSIGDQFGVNRTFIRGIGMTSIDLGADGAVAFLQDGAMISRPAAQLAGFYDLAQIEVLRGPQGTLYGRGATGGAINLVTAKPTEDFSGYIRGTYANYDAVTLEGAVGGPIVADKLLFRVAGKKETRNGFGKNLFTGSDVDDRDAFAVRGILEARLSSELTASLIVEHYEEDDNNYAFHYFGPTIVPAEGLPHKLLGGETIFDYYTARGEKPNLRNVYSDEDPINIRNGENYTALVEWDSGNFNFKSITAYRDFYRFNRTDLDVSDVWMFGQNNYIEDASSFSQEVLLNYKSGGLDILAGAMYFEEELYGEVKVPTINLGLLFGLPADTFNDGNYFQRGTVDTKSYGVFAQAAFDLTPQLRVTAGARYSYERRKGVGRFSFEAAGIDIPTDRSKGWGAITPKLLVEWRPGDETLIYGTVTRGFKSGVINVGSANSVIDPEFVWNYEAGFKQQLADNRLLLSGAVFYYDYTDLQVGFVNAQSIVETINAGAAKNYGAELELSGRVNENLTLNAYAAYLNAKFQDFCNGYYGAAVSRPGISYDACPSDPALADLDGKRLPNAPKFSFGAGFDYTVEVGSGDLTLGADMSYQSKVYFTEFNNSDAEQSGYALINANLTYKHESGLSASLWARNLTDKFAISNNIVTAPTFALVRVGSVIPPRTYGFTLGYTF</sequence>
<dbReference type="RefSeq" id="WP_184066204.1">
    <property type="nucleotide sequence ID" value="NZ_JACHNZ010000009.1"/>
</dbReference>
<evidence type="ECO:0000256" key="12">
    <source>
        <dbReference type="RuleBase" id="RU003357"/>
    </source>
</evidence>
<evidence type="ECO:0000256" key="8">
    <source>
        <dbReference type="ARBA" id="ARBA00023077"/>
    </source>
</evidence>
<evidence type="ECO:0000256" key="3">
    <source>
        <dbReference type="ARBA" id="ARBA00022452"/>
    </source>
</evidence>
<organism evidence="16 17">
    <name type="scientific">Sphingosinicella soli</name>
    <dbReference type="NCBI Taxonomy" id="333708"/>
    <lineage>
        <taxon>Bacteria</taxon>
        <taxon>Pseudomonadati</taxon>
        <taxon>Pseudomonadota</taxon>
        <taxon>Alphaproteobacteria</taxon>
        <taxon>Sphingomonadales</taxon>
        <taxon>Sphingosinicellaceae</taxon>
        <taxon>Sphingosinicella</taxon>
    </lineage>
</organism>
<evidence type="ECO:0000313" key="16">
    <source>
        <dbReference type="EMBL" id="MBB4631460.1"/>
    </source>
</evidence>
<dbReference type="Pfam" id="PF00593">
    <property type="entry name" value="TonB_dep_Rec_b-barrel"/>
    <property type="match status" value="1"/>
</dbReference>
<dbReference type="Proteomes" id="UP000566324">
    <property type="component" value="Unassembled WGS sequence"/>
</dbReference>
<gene>
    <name evidence="16" type="ORF">GGQ98_001069</name>
</gene>
<dbReference type="Gene3D" id="2.40.170.20">
    <property type="entry name" value="TonB-dependent receptor, beta-barrel domain"/>
    <property type="match status" value="1"/>
</dbReference>
<evidence type="ECO:0000256" key="4">
    <source>
        <dbReference type="ARBA" id="ARBA00022496"/>
    </source>
</evidence>
<evidence type="ECO:0000256" key="10">
    <source>
        <dbReference type="ARBA" id="ARBA00023237"/>
    </source>
</evidence>
<keyword evidence="5 11" id="KW-0812">Transmembrane</keyword>
<keyword evidence="7" id="KW-0406">Ion transport</keyword>
<evidence type="ECO:0000259" key="14">
    <source>
        <dbReference type="Pfam" id="PF00593"/>
    </source>
</evidence>
<comment type="caution">
    <text evidence="16">The sequence shown here is derived from an EMBL/GenBank/DDBJ whole genome shotgun (WGS) entry which is preliminary data.</text>
</comment>
<keyword evidence="4" id="KW-0410">Iron transport</keyword>
<evidence type="ECO:0000259" key="15">
    <source>
        <dbReference type="Pfam" id="PF07715"/>
    </source>
</evidence>
<feature type="domain" description="TonB-dependent receptor plug" evidence="15">
    <location>
        <begin position="54"/>
        <end position="160"/>
    </location>
</feature>
<keyword evidence="17" id="KW-1185">Reference proteome</keyword>
<proteinExistence type="inferred from homology"/>
<keyword evidence="9 11" id="KW-0472">Membrane</keyword>
<feature type="chain" id="PRO_5031078281" evidence="13">
    <location>
        <begin position="27"/>
        <end position="754"/>
    </location>
</feature>
<keyword evidence="8 12" id="KW-0798">TonB box</keyword>